<dbReference type="Proteomes" id="UP000036790">
    <property type="component" value="Unassembled WGS sequence"/>
</dbReference>
<protein>
    <submittedName>
        <fullName evidence="2">Uncharacterized protein</fullName>
    </submittedName>
</protein>
<keyword evidence="1" id="KW-1133">Transmembrane helix</keyword>
<feature type="transmembrane region" description="Helical" evidence="1">
    <location>
        <begin position="98"/>
        <end position="119"/>
    </location>
</feature>
<evidence type="ECO:0000313" key="3">
    <source>
        <dbReference type="Proteomes" id="UP000036790"/>
    </source>
</evidence>
<feature type="transmembrane region" description="Helical" evidence="1">
    <location>
        <begin position="131"/>
        <end position="155"/>
    </location>
</feature>
<name>A0AAP0ZL30_9XANT</name>
<accession>A0AAP0ZL30</accession>
<dbReference type="AlphaFoldDB" id="A0AAP0ZL30"/>
<comment type="caution">
    <text evidence="2">The sequence shown here is derived from an EMBL/GenBank/DDBJ whole genome shotgun (WGS) entry which is preliminary data.</text>
</comment>
<keyword evidence="1" id="KW-0812">Transmembrane</keyword>
<dbReference type="EMBL" id="LHUJ01000198">
    <property type="protein sequence ID" value="KOR44296.1"/>
    <property type="molecule type" value="Genomic_DNA"/>
</dbReference>
<reference evidence="2 3" key="1">
    <citation type="submission" date="2015-07" db="EMBL/GenBank/DDBJ databases">
        <authorList>
            <consortium name="Consortium for Microbial Forensics and Genomics (microFORGE)"/>
            <person name="Knight B.M."/>
            <person name="Roberts D.P."/>
            <person name="Lin D."/>
            <person name="Hari K."/>
            <person name="Fletcher J."/>
            <person name="Melcher U."/>
            <person name="Blagden T."/>
            <person name="Winegar R.A."/>
        </authorList>
    </citation>
    <scope>NUCLEOTIDE SEQUENCE [LARGE SCALE GENOMIC DNA]</scope>
    <source>
        <strain evidence="2 3">X11-5A</strain>
    </source>
</reference>
<proteinExistence type="predicted"/>
<sequence length="199" mass="22111">MLQIDYDASSANDIFIGKGDCMADRSGKHRFIDRITQIFKEFSREQPRLADAKTQSYWLEGLLELGRNWALAVAIAGAAITAHNTEIVQGTSAWGKHVFVAGLGVSILWVILACLRFHIVFSKHLKSKISAFFAFLLCCGLLTTGYCLVLLVGTISDNNAIVKICDSMGQNPNSKIYKANECVRLRKQREALRKRLEGS</sequence>
<gene>
    <name evidence="2" type="ORF">ADT25_11105</name>
</gene>
<reference evidence="2 3" key="2">
    <citation type="submission" date="2015-09" db="EMBL/GenBank/DDBJ databases">
        <title>Draft genome sequence of Xanthomonas oryzae pv. USA str. X11-5A.</title>
        <authorList>
            <person name="Knight B.M."/>
            <person name="Roberts D.P."/>
            <person name="Lin D."/>
            <person name="Hari K."/>
            <person name="Fletcher J."/>
            <person name="Melcher U."/>
            <person name="Blagden T."/>
            <person name="Winegar R.A."/>
        </authorList>
    </citation>
    <scope>NUCLEOTIDE SEQUENCE [LARGE SCALE GENOMIC DNA]</scope>
    <source>
        <strain evidence="2 3">X11-5A</strain>
    </source>
</reference>
<evidence type="ECO:0000256" key="1">
    <source>
        <dbReference type="SAM" id="Phobius"/>
    </source>
</evidence>
<evidence type="ECO:0000313" key="2">
    <source>
        <dbReference type="EMBL" id="KOR44296.1"/>
    </source>
</evidence>
<keyword evidence="1" id="KW-0472">Membrane</keyword>
<organism evidence="2 3">
    <name type="scientific">Xanthomonas oryzae</name>
    <dbReference type="NCBI Taxonomy" id="347"/>
    <lineage>
        <taxon>Bacteria</taxon>
        <taxon>Pseudomonadati</taxon>
        <taxon>Pseudomonadota</taxon>
        <taxon>Gammaproteobacteria</taxon>
        <taxon>Lysobacterales</taxon>
        <taxon>Lysobacteraceae</taxon>
        <taxon>Xanthomonas</taxon>
    </lineage>
</organism>